<name>A0A1Z4N1Q2_9CYAN</name>
<dbReference type="SUPFAM" id="SSF55874">
    <property type="entry name" value="ATPase domain of HSP90 chaperone/DNA topoisomerase II/histidine kinase"/>
    <property type="match status" value="1"/>
</dbReference>
<keyword evidence="3" id="KW-0597">Phosphoprotein</keyword>
<dbReference type="GO" id="GO:0000155">
    <property type="term" value="F:phosphorelay sensor kinase activity"/>
    <property type="evidence" value="ECO:0007669"/>
    <property type="project" value="TreeGrafter"/>
</dbReference>
<dbReference type="EMBL" id="AP018248">
    <property type="protein sequence ID" value="BAY99678.1"/>
    <property type="molecule type" value="Genomic_DNA"/>
</dbReference>
<dbReference type="InterPro" id="IPR036890">
    <property type="entry name" value="HATPase_C_sf"/>
</dbReference>
<feature type="domain" description="Histidine kinase" evidence="6">
    <location>
        <begin position="151"/>
        <end position="370"/>
    </location>
</feature>
<evidence type="ECO:0000256" key="5">
    <source>
        <dbReference type="ARBA" id="ARBA00023012"/>
    </source>
</evidence>
<keyword evidence="4 7" id="KW-0418">Kinase</keyword>
<dbReference type="InterPro" id="IPR005467">
    <property type="entry name" value="His_kinase_dom"/>
</dbReference>
<evidence type="ECO:0000256" key="2">
    <source>
        <dbReference type="ARBA" id="ARBA00012438"/>
    </source>
</evidence>
<keyword evidence="4 7" id="KW-0808">Transferase</keyword>
<evidence type="ECO:0000259" key="6">
    <source>
        <dbReference type="PROSITE" id="PS50109"/>
    </source>
</evidence>
<gene>
    <name evidence="7" type="ORF">NIES37_36610</name>
</gene>
<dbReference type="PANTHER" id="PTHR43547">
    <property type="entry name" value="TWO-COMPONENT HISTIDINE KINASE"/>
    <property type="match status" value="1"/>
</dbReference>
<dbReference type="Pfam" id="PF02518">
    <property type="entry name" value="HATPase_c"/>
    <property type="match status" value="1"/>
</dbReference>
<dbReference type="Proteomes" id="UP000218785">
    <property type="component" value="Chromosome"/>
</dbReference>
<dbReference type="InterPro" id="IPR003594">
    <property type="entry name" value="HATPase_dom"/>
</dbReference>
<dbReference type="PRINTS" id="PR00344">
    <property type="entry name" value="BCTRLSENSOR"/>
</dbReference>
<evidence type="ECO:0000256" key="4">
    <source>
        <dbReference type="ARBA" id="ARBA00022777"/>
    </source>
</evidence>
<dbReference type="PROSITE" id="PS50109">
    <property type="entry name" value="HIS_KIN"/>
    <property type="match status" value="1"/>
</dbReference>
<dbReference type="EC" id="2.7.13.3" evidence="2"/>
<proteinExistence type="predicted"/>
<dbReference type="AlphaFoldDB" id="A0A1Z4N1Q2"/>
<evidence type="ECO:0000313" key="8">
    <source>
        <dbReference type="Proteomes" id="UP000218785"/>
    </source>
</evidence>
<reference evidence="7 8" key="1">
    <citation type="submission" date="2017-06" db="EMBL/GenBank/DDBJ databases">
        <title>Genome sequencing of cyanobaciteial culture collection at National Institute for Environmental Studies (NIES).</title>
        <authorList>
            <person name="Hirose Y."/>
            <person name="Shimura Y."/>
            <person name="Fujisawa T."/>
            <person name="Nakamura Y."/>
            <person name="Kawachi M."/>
        </authorList>
    </citation>
    <scope>NUCLEOTIDE SEQUENCE [LARGE SCALE GENOMIC DNA]</scope>
    <source>
        <strain evidence="7 8">NIES-37</strain>
    </source>
</reference>
<sequence length="373" mass="42393">MNDSITADLFAALNILVLERINFGTFKVTGTVPNWLRHFCHPRITSGMEVLIPEEQFPFLENFLIDAEEFWQNNSTTKLTSGFWTDRALSGKEYHFEASAICLNNRKIILIELLDNSFYEKQSIIQKARENQLVHQQLLKDNQKKEVLIHCIIHDIAGQLSSINCCLALLEFENLTPKGKEHLEVGRQQTIKQEMLIREILNAFSSEMQSLEAFTLDPEQAPNVLASVQEVIKVLSPTFALNDMQLQIANNIDFTADWRVVGDRSRLDRVISNLVENAFRHSPPQATVEIGLQLDAESVLVTVDDRGTGVEPEFVPSLFQKFSQGKSRSGRAGLGLYFCRITVERWGGKIGYLPLPEGGSRFWFRLLKPKMPN</sequence>
<dbReference type="Gene3D" id="3.30.565.10">
    <property type="entry name" value="Histidine kinase-like ATPase, C-terminal domain"/>
    <property type="match status" value="1"/>
</dbReference>
<evidence type="ECO:0000256" key="3">
    <source>
        <dbReference type="ARBA" id="ARBA00022553"/>
    </source>
</evidence>
<dbReference type="RefSeq" id="WP_096577985.1">
    <property type="nucleotide sequence ID" value="NZ_CAWNJS010000001.1"/>
</dbReference>
<dbReference type="KEGG" id="ttq:NIES37_36610"/>
<evidence type="ECO:0000256" key="1">
    <source>
        <dbReference type="ARBA" id="ARBA00000085"/>
    </source>
</evidence>
<dbReference type="InterPro" id="IPR004358">
    <property type="entry name" value="Sig_transdc_His_kin-like_C"/>
</dbReference>
<protein>
    <recommendedName>
        <fullName evidence="2">histidine kinase</fullName>
        <ecNumber evidence="2">2.7.13.3</ecNumber>
    </recommendedName>
</protein>
<keyword evidence="8" id="KW-1185">Reference proteome</keyword>
<organism evidence="7 8">
    <name type="scientific">Tolypothrix tenuis PCC 7101</name>
    <dbReference type="NCBI Taxonomy" id="231146"/>
    <lineage>
        <taxon>Bacteria</taxon>
        <taxon>Bacillati</taxon>
        <taxon>Cyanobacteriota</taxon>
        <taxon>Cyanophyceae</taxon>
        <taxon>Nostocales</taxon>
        <taxon>Tolypothrichaceae</taxon>
        <taxon>Tolypothrix</taxon>
    </lineage>
</organism>
<evidence type="ECO:0000313" key="7">
    <source>
        <dbReference type="EMBL" id="BAY99678.1"/>
    </source>
</evidence>
<dbReference type="SMART" id="SM00387">
    <property type="entry name" value="HATPase_c"/>
    <property type="match status" value="1"/>
</dbReference>
<dbReference type="PANTHER" id="PTHR43547:SF2">
    <property type="entry name" value="HYBRID SIGNAL TRANSDUCTION HISTIDINE KINASE C"/>
    <property type="match status" value="1"/>
</dbReference>
<keyword evidence="5" id="KW-0902">Two-component regulatory system</keyword>
<accession>A0A1Z4N1Q2</accession>
<comment type="catalytic activity">
    <reaction evidence="1">
        <text>ATP + protein L-histidine = ADP + protein N-phospho-L-histidine.</text>
        <dbReference type="EC" id="2.7.13.3"/>
    </reaction>
</comment>